<keyword evidence="2" id="KW-1015">Disulfide bond</keyword>
<evidence type="ECO:0000313" key="6">
    <source>
        <dbReference type="EMBL" id="GAA3786903.1"/>
    </source>
</evidence>
<dbReference type="Gene3D" id="2.60.120.290">
    <property type="entry name" value="Spermadhesin, CUB domain"/>
    <property type="match status" value="1"/>
</dbReference>
<feature type="chain" id="PRO_5045831482" description="Secretion system C-terminal sorting domain-containing protein" evidence="3">
    <location>
        <begin position="23"/>
        <end position="892"/>
    </location>
</feature>
<gene>
    <name evidence="6" type="ORF">GCM10022271_19320</name>
</gene>
<name>A0ABP7H6Y5_9FLAO</name>
<dbReference type="InterPro" id="IPR026444">
    <property type="entry name" value="Secre_tail"/>
</dbReference>
<accession>A0ABP7H6Y5</accession>
<evidence type="ECO:0000256" key="3">
    <source>
        <dbReference type="SAM" id="SignalP"/>
    </source>
</evidence>
<keyword evidence="1 3" id="KW-0732">Signal</keyword>
<dbReference type="Pfam" id="PF18962">
    <property type="entry name" value="Por_Secre_tail"/>
    <property type="match status" value="1"/>
</dbReference>
<evidence type="ECO:0000313" key="7">
    <source>
        <dbReference type="Proteomes" id="UP001501456"/>
    </source>
</evidence>
<feature type="domain" description="Secretion system C-terminal sorting" evidence="5">
    <location>
        <begin position="823"/>
        <end position="890"/>
    </location>
</feature>
<protein>
    <recommendedName>
        <fullName evidence="8">Secretion system C-terminal sorting domain-containing protein</fullName>
    </recommendedName>
</protein>
<dbReference type="InterPro" id="IPR035914">
    <property type="entry name" value="Sperma_CUB_dom_sf"/>
</dbReference>
<dbReference type="InterPro" id="IPR011628">
    <property type="entry name" value="Cleaved_adhesin"/>
</dbReference>
<keyword evidence="7" id="KW-1185">Reference proteome</keyword>
<evidence type="ECO:0008006" key="8">
    <source>
        <dbReference type="Google" id="ProtNLM"/>
    </source>
</evidence>
<feature type="signal peptide" evidence="3">
    <location>
        <begin position="1"/>
        <end position="22"/>
    </location>
</feature>
<feature type="domain" description="Cleaved adhesin" evidence="4">
    <location>
        <begin position="24"/>
        <end position="168"/>
    </location>
</feature>
<evidence type="ECO:0000256" key="1">
    <source>
        <dbReference type="ARBA" id="ARBA00022729"/>
    </source>
</evidence>
<dbReference type="NCBIfam" id="NF038128">
    <property type="entry name" value="choice_anch_J"/>
    <property type="match status" value="1"/>
</dbReference>
<dbReference type="Gene3D" id="2.60.120.200">
    <property type="match status" value="1"/>
</dbReference>
<sequence length="892" mass="94240">MKKITLLCIAIFCFAFSWQANAQFTESFDTEIPATWTILNEDGGSETWNHQTQYPYAGAGHARVRYESAAHNDFLITPQFTVTANTSDRISFFAGIDGTYFTETFDVRISTTGTAAADFTTIASETATTDADGDYTQYTYDLSAYVGSSVYVAIVATDTNRFYLYVDEFVNDGLPNCTAAVIDSQTIVPDCGNSQYSIDVVVSDAGDAGTVINDGTTDYSVVAGTVTVGPYAVGTSVTLNVVHTDGACDYSLGDFEYTECPTLVNCGTPVNTTYCYTASDNTEFTYQSSDGSSLYVEFNAGEVENSWDELIVLDSDGTTELYNGYGASGDLTGLTFTSSGDTITVKIQADGSGQCDTDGYTSWDFDVTCLNCTSAVASAVAVEDCVNSEFSINVTVSDLGDATTITDGTTPQPVAATMTFGPYAFGTEVTLEVMHSDVVCDFELGTYNIGGCPPVNDTPNGAITLTLDEGTDCGANAITGVSNAFTTDSGEAAPACGSYGTALDRGDLWYAFVAQNATVTLNTDNYSVVTSIAGAYYSGTVGALVEEGCTEFASGWPWELSGLTVGETYYLRVWDYGNDQTGTFDLCGYYLSCTQAEATASVTDDCGAYTFTIDVDVTSAGDIVSVNDGTTSHAVVAGVNTLPVTYNFGDTITLTAEHSDSTCDFEIGSYSSSCPPPPPACGGNFYDSGAISSDYSSNEDITTTICPDVPGDAVNVTFTFFSTEDNSIGGTCYDGLTIYNGADTSAPTINPTTGTIWCWDRDDTTPSGTGDLQGMTISSTDASGCLTFVFTSDGSSTREGWEATVGCSPLSLEDFGLTGFTYFPNPVNNTLSLRGVKEIQNVAVYNMLGQEVLRTAPNAVDHDLDMSGLQTGAYFVKVSIGNSTKTVRIIKN</sequence>
<comment type="caution">
    <text evidence="6">The sequence shown here is derived from an EMBL/GenBank/DDBJ whole genome shotgun (WGS) entry which is preliminary data.</text>
</comment>
<dbReference type="Pfam" id="PF07675">
    <property type="entry name" value="Cleaved_Adhesin"/>
    <property type="match status" value="1"/>
</dbReference>
<reference evidence="7" key="1">
    <citation type="journal article" date="2019" name="Int. J. Syst. Evol. Microbiol.">
        <title>The Global Catalogue of Microorganisms (GCM) 10K type strain sequencing project: providing services to taxonomists for standard genome sequencing and annotation.</title>
        <authorList>
            <consortium name="The Broad Institute Genomics Platform"/>
            <consortium name="The Broad Institute Genome Sequencing Center for Infectious Disease"/>
            <person name="Wu L."/>
            <person name="Ma J."/>
        </authorList>
    </citation>
    <scope>NUCLEOTIDE SEQUENCE [LARGE SCALE GENOMIC DNA]</scope>
    <source>
        <strain evidence="7">JCM 17525</strain>
    </source>
</reference>
<dbReference type="NCBIfam" id="TIGR04183">
    <property type="entry name" value="Por_Secre_tail"/>
    <property type="match status" value="1"/>
</dbReference>
<dbReference type="CDD" id="cd00041">
    <property type="entry name" value="CUB"/>
    <property type="match status" value="1"/>
</dbReference>
<evidence type="ECO:0000259" key="5">
    <source>
        <dbReference type="Pfam" id="PF18962"/>
    </source>
</evidence>
<dbReference type="InterPro" id="IPR000859">
    <property type="entry name" value="CUB_dom"/>
</dbReference>
<organism evidence="6 7">
    <name type="scientific">Corallibacter vietnamensis</name>
    <dbReference type="NCBI Taxonomy" id="904130"/>
    <lineage>
        <taxon>Bacteria</taxon>
        <taxon>Pseudomonadati</taxon>
        <taxon>Bacteroidota</taxon>
        <taxon>Flavobacteriia</taxon>
        <taxon>Flavobacteriales</taxon>
        <taxon>Flavobacteriaceae</taxon>
        <taxon>Corallibacter</taxon>
    </lineage>
</organism>
<dbReference type="SUPFAM" id="SSF49854">
    <property type="entry name" value="Spermadhesin, CUB domain"/>
    <property type="match status" value="1"/>
</dbReference>
<dbReference type="RefSeq" id="WP_344729918.1">
    <property type="nucleotide sequence ID" value="NZ_BAABBI010000002.1"/>
</dbReference>
<evidence type="ECO:0000259" key="4">
    <source>
        <dbReference type="Pfam" id="PF07675"/>
    </source>
</evidence>
<evidence type="ECO:0000256" key="2">
    <source>
        <dbReference type="ARBA" id="ARBA00023157"/>
    </source>
</evidence>
<dbReference type="Proteomes" id="UP001501456">
    <property type="component" value="Unassembled WGS sequence"/>
</dbReference>
<proteinExistence type="predicted"/>
<dbReference type="EMBL" id="BAABBI010000002">
    <property type="protein sequence ID" value="GAA3786903.1"/>
    <property type="molecule type" value="Genomic_DNA"/>
</dbReference>